<dbReference type="SMART" id="SM00388">
    <property type="entry name" value="HisKA"/>
    <property type="match status" value="1"/>
</dbReference>
<protein>
    <recommendedName>
        <fullName evidence="2">histidine kinase</fullName>
        <ecNumber evidence="2">2.7.13.3</ecNumber>
    </recommendedName>
</protein>
<feature type="domain" description="Response regulatory" evidence="9">
    <location>
        <begin position="246"/>
        <end position="362"/>
    </location>
</feature>
<dbReference type="Gene3D" id="3.40.50.2300">
    <property type="match status" value="2"/>
</dbReference>
<dbReference type="InterPro" id="IPR008207">
    <property type="entry name" value="Sig_transdc_His_kin_Hpt_dom"/>
</dbReference>
<name>A0ABT1TBQ1_9GAMM</name>
<evidence type="ECO:0000256" key="2">
    <source>
        <dbReference type="ARBA" id="ARBA00012438"/>
    </source>
</evidence>
<dbReference type="InterPro" id="IPR036890">
    <property type="entry name" value="HATPase_C_sf"/>
</dbReference>
<organism evidence="10 11">
    <name type="scientific">Methylomonas subterranea</name>
    <dbReference type="NCBI Taxonomy" id="2952225"/>
    <lineage>
        <taxon>Bacteria</taxon>
        <taxon>Pseudomonadati</taxon>
        <taxon>Pseudomonadota</taxon>
        <taxon>Gammaproteobacteria</taxon>
        <taxon>Methylococcales</taxon>
        <taxon>Methylococcaceae</taxon>
        <taxon>Methylomonas</taxon>
    </lineage>
</organism>
<evidence type="ECO:0000256" key="6">
    <source>
        <dbReference type="ARBA" id="ARBA00023012"/>
    </source>
</evidence>
<dbReference type="Pfam" id="PF02518">
    <property type="entry name" value="HATPase_c"/>
    <property type="match status" value="1"/>
</dbReference>
<dbReference type="Pfam" id="PF01627">
    <property type="entry name" value="Hpt"/>
    <property type="match status" value="1"/>
</dbReference>
<dbReference type="Pfam" id="PF00512">
    <property type="entry name" value="HisKA"/>
    <property type="match status" value="1"/>
</dbReference>
<accession>A0ABT1TBQ1</accession>
<dbReference type="InterPro" id="IPR001789">
    <property type="entry name" value="Sig_transdc_resp-reg_receiver"/>
</dbReference>
<dbReference type="EC" id="2.7.13.3" evidence="2"/>
<comment type="catalytic activity">
    <reaction evidence="1">
        <text>ATP + protein L-histidine = ADP + protein N-phospho-L-histidine.</text>
        <dbReference type="EC" id="2.7.13.3"/>
    </reaction>
</comment>
<dbReference type="PRINTS" id="PR00344">
    <property type="entry name" value="BCTRLSENSOR"/>
</dbReference>
<keyword evidence="5" id="KW-0418">Kinase</keyword>
<dbReference type="InterPro" id="IPR004358">
    <property type="entry name" value="Sig_transdc_His_kin-like_C"/>
</dbReference>
<feature type="domain" description="Response regulatory" evidence="9">
    <location>
        <begin position="121"/>
        <end position="239"/>
    </location>
</feature>
<dbReference type="InterPro" id="IPR011006">
    <property type="entry name" value="CheY-like_superfamily"/>
</dbReference>
<dbReference type="InterPro" id="IPR003661">
    <property type="entry name" value="HisK_dim/P_dom"/>
</dbReference>
<comment type="caution">
    <text evidence="10">The sequence shown here is derived from an EMBL/GenBank/DDBJ whole genome shotgun (WGS) entry which is preliminary data.</text>
</comment>
<dbReference type="EMBL" id="JANIBJ010000001">
    <property type="protein sequence ID" value="MCQ8102676.1"/>
    <property type="molecule type" value="Genomic_DNA"/>
</dbReference>
<dbReference type="Gene3D" id="3.30.565.10">
    <property type="entry name" value="Histidine kinase-like ATPase, C-terminal domain"/>
    <property type="match status" value="1"/>
</dbReference>
<evidence type="ECO:0000313" key="11">
    <source>
        <dbReference type="Proteomes" id="UP001524499"/>
    </source>
</evidence>
<proteinExistence type="predicted"/>
<evidence type="ECO:0000256" key="7">
    <source>
        <dbReference type="PROSITE-ProRule" id="PRU00169"/>
    </source>
</evidence>
<evidence type="ECO:0000256" key="5">
    <source>
        <dbReference type="ARBA" id="ARBA00022777"/>
    </source>
</evidence>
<dbReference type="RefSeq" id="WP_256600284.1">
    <property type="nucleotide sequence ID" value="NZ_JANIBJ010000001.1"/>
</dbReference>
<reference evidence="10 11" key="1">
    <citation type="submission" date="2022-07" db="EMBL/GenBank/DDBJ databases">
        <title>Methylomonas rivi sp. nov., Methylomonas rosea sp. nov., Methylomonas aureus sp. nov. and Methylomonas subterranea sp. nov., four novel methanotrophs isolated from a freshwater creek and the deep terrestrial subsurface.</title>
        <authorList>
            <person name="Abin C."/>
            <person name="Sankaranarayanan K."/>
            <person name="Garner C."/>
            <person name="Sindelar R."/>
            <person name="Kotary K."/>
            <person name="Garner R."/>
            <person name="Barclay S."/>
            <person name="Lawson P."/>
            <person name="Krumholz L."/>
        </authorList>
    </citation>
    <scope>NUCLEOTIDE SEQUENCE [LARGE SCALE GENOMIC DNA]</scope>
    <source>
        <strain evidence="10 11">SURF-2</strain>
    </source>
</reference>
<evidence type="ECO:0000256" key="4">
    <source>
        <dbReference type="ARBA" id="ARBA00022679"/>
    </source>
</evidence>
<keyword evidence="11" id="KW-1185">Reference proteome</keyword>
<keyword evidence="10" id="KW-0067">ATP-binding</keyword>
<dbReference type="PROSITE" id="PS50109">
    <property type="entry name" value="HIS_KIN"/>
    <property type="match status" value="1"/>
</dbReference>
<dbReference type="InterPro" id="IPR003594">
    <property type="entry name" value="HATPase_dom"/>
</dbReference>
<dbReference type="Pfam" id="PF00072">
    <property type="entry name" value="Response_reg"/>
    <property type="match status" value="1"/>
</dbReference>
<feature type="modified residue" description="4-aspartylphosphate" evidence="7">
    <location>
        <position position="172"/>
    </location>
</feature>
<evidence type="ECO:0000256" key="3">
    <source>
        <dbReference type="ARBA" id="ARBA00022553"/>
    </source>
</evidence>
<dbReference type="SMART" id="SM00387">
    <property type="entry name" value="HATPase_c"/>
    <property type="match status" value="1"/>
</dbReference>
<dbReference type="InterPro" id="IPR050736">
    <property type="entry name" value="Sensor_HK_Regulatory"/>
</dbReference>
<dbReference type="Gene3D" id="1.10.287.130">
    <property type="match status" value="1"/>
</dbReference>
<dbReference type="InterPro" id="IPR005467">
    <property type="entry name" value="His_kinase_dom"/>
</dbReference>
<evidence type="ECO:0000259" key="8">
    <source>
        <dbReference type="PROSITE" id="PS50109"/>
    </source>
</evidence>
<sequence>MQFLNQLEVLRKKFAADLPARLLEIKTLYQTPDCDPLLLRQALHRLTGLAGTFKAHRISELARNMENRCARHLTDSEAENRQIIAILFGRLEAAVQEYLAETAPIDSTWLEPPVISQGDKVICLIAPPDSSTDKFAEALRENGYLLDPQPDLTAFIEFIDHGGALPGLIILDTALDISSQDQLGFQRFKAGIKDFPPLIFISERGDTLSRLAAVRAGASDYLLKTVSNDILLDIVAQYLHPPASRKILIVDDDNIAAGYIANIIDAAGYQSRILGEPLRIFEVLESFQPDLLILDIYMPDCSGIELAKAIRQCCCHNIMPILFLTTGTDIDQELCALGSGGDEFIRKTDPDRYLLEKLSYRLRRLDQIRALHKQLKSAQLRSERLRKSQSDFLTYVVHELKSPLNLILGYSELLQMDDKLSHEQRNLVMEIVKGGQSQLAMIEELSEQVKVSRGQFNLNLESFDVMPLLTQAVANAAILAAESGIGVQGRFDAKQSVYVRADRRRVEQILANLLSNAIKYNKPAGKVWISAQARAGKMLRIEVADTGLGIAPEDRELIFDAFERLNAAKQGIDGIGIGLSICSRLLTLMQGRIGVDSELDVGSKFWIELPLTAQSNLRDPL</sequence>
<dbReference type="SMART" id="SM00448">
    <property type="entry name" value="REC"/>
    <property type="match status" value="2"/>
</dbReference>
<dbReference type="InterPro" id="IPR036097">
    <property type="entry name" value="HisK_dim/P_sf"/>
</dbReference>
<dbReference type="CDD" id="cd00082">
    <property type="entry name" value="HisKA"/>
    <property type="match status" value="1"/>
</dbReference>
<evidence type="ECO:0000256" key="1">
    <source>
        <dbReference type="ARBA" id="ARBA00000085"/>
    </source>
</evidence>
<keyword evidence="4" id="KW-0808">Transferase</keyword>
<keyword evidence="6" id="KW-0902">Two-component regulatory system</keyword>
<dbReference type="SUPFAM" id="SSF47384">
    <property type="entry name" value="Homodimeric domain of signal transducing histidine kinase"/>
    <property type="match status" value="1"/>
</dbReference>
<evidence type="ECO:0000313" key="10">
    <source>
        <dbReference type="EMBL" id="MCQ8102676.1"/>
    </source>
</evidence>
<feature type="modified residue" description="4-aspartylphosphate" evidence="7">
    <location>
        <position position="295"/>
    </location>
</feature>
<dbReference type="GO" id="GO:0005524">
    <property type="term" value="F:ATP binding"/>
    <property type="evidence" value="ECO:0007669"/>
    <property type="project" value="UniProtKB-KW"/>
</dbReference>
<dbReference type="PANTHER" id="PTHR43711:SF1">
    <property type="entry name" value="HISTIDINE KINASE 1"/>
    <property type="match status" value="1"/>
</dbReference>
<dbReference type="CDD" id="cd00156">
    <property type="entry name" value="REC"/>
    <property type="match status" value="1"/>
</dbReference>
<dbReference type="PANTHER" id="PTHR43711">
    <property type="entry name" value="TWO-COMPONENT HISTIDINE KINASE"/>
    <property type="match status" value="1"/>
</dbReference>
<keyword evidence="10" id="KW-0547">Nucleotide-binding</keyword>
<dbReference type="InterPro" id="IPR036641">
    <property type="entry name" value="HPT_dom_sf"/>
</dbReference>
<dbReference type="SUPFAM" id="SSF52172">
    <property type="entry name" value="CheY-like"/>
    <property type="match status" value="2"/>
</dbReference>
<gene>
    <name evidence="10" type="ORF">NP590_01055</name>
</gene>
<dbReference type="PROSITE" id="PS50110">
    <property type="entry name" value="RESPONSE_REGULATORY"/>
    <property type="match status" value="2"/>
</dbReference>
<keyword evidence="3 7" id="KW-0597">Phosphoprotein</keyword>
<feature type="domain" description="Histidine kinase" evidence="8">
    <location>
        <begin position="395"/>
        <end position="613"/>
    </location>
</feature>
<dbReference type="SUPFAM" id="SSF55874">
    <property type="entry name" value="ATPase domain of HSP90 chaperone/DNA topoisomerase II/histidine kinase"/>
    <property type="match status" value="1"/>
</dbReference>
<dbReference type="Proteomes" id="UP001524499">
    <property type="component" value="Unassembled WGS sequence"/>
</dbReference>
<evidence type="ECO:0000259" key="9">
    <source>
        <dbReference type="PROSITE" id="PS50110"/>
    </source>
</evidence>
<dbReference type="SUPFAM" id="SSF47226">
    <property type="entry name" value="Histidine-containing phosphotransfer domain, HPT domain"/>
    <property type="match status" value="1"/>
</dbReference>
<dbReference type="Gene3D" id="1.20.120.160">
    <property type="entry name" value="HPT domain"/>
    <property type="match status" value="1"/>
</dbReference>